<dbReference type="VEuPathDB" id="FungiDB:P170DRAFT_421304"/>
<feature type="compositionally biased region" description="Low complexity" evidence="1">
    <location>
        <begin position="312"/>
        <end position="330"/>
    </location>
</feature>
<evidence type="ECO:0000313" key="3">
    <source>
        <dbReference type="Proteomes" id="UP000234275"/>
    </source>
</evidence>
<dbReference type="EMBL" id="MSFO01000001">
    <property type="protein sequence ID" value="PLB54630.1"/>
    <property type="molecule type" value="Genomic_DNA"/>
</dbReference>
<feature type="region of interest" description="Disordered" evidence="1">
    <location>
        <begin position="535"/>
        <end position="557"/>
    </location>
</feature>
<evidence type="ECO:0000313" key="2">
    <source>
        <dbReference type="EMBL" id="PLB54630.1"/>
    </source>
</evidence>
<dbReference type="Proteomes" id="UP000234275">
    <property type="component" value="Unassembled WGS sequence"/>
</dbReference>
<comment type="caution">
    <text evidence="2">The sequence shown here is derived from an EMBL/GenBank/DDBJ whole genome shotgun (WGS) entry which is preliminary data.</text>
</comment>
<proteinExistence type="predicted"/>
<feature type="compositionally biased region" description="Polar residues" evidence="1">
    <location>
        <begin position="11"/>
        <end position="27"/>
    </location>
</feature>
<dbReference type="GeneID" id="36555048"/>
<organism evidence="2 3">
    <name type="scientific">Aspergillus steynii IBT 23096</name>
    <dbReference type="NCBI Taxonomy" id="1392250"/>
    <lineage>
        <taxon>Eukaryota</taxon>
        <taxon>Fungi</taxon>
        <taxon>Dikarya</taxon>
        <taxon>Ascomycota</taxon>
        <taxon>Pezizomycotina</taxon>
        <taxon>Eurotiomycetes</taxon>
        <taxon>Eurotiomycetidae</taxon>
        <taxon>Eurotiales</taxon>
        <taxon>Aspergillaceae</taxon>
        <taxon>Aspergillus</taxon>
        <taxon>Aspergillus subgen. Circumdati</taxon>
    </lineage>
</organism>
<feature type="compositionally biased region" description="Low complexity" evidence="1">
    <location>
        <begin position="88"/>
        <end position="107"/>
    </location>
</feature>
<feature type="region of interest" description="Disordered" evidence="1">
    <location>
        <begin position="307"/>
        <end position="456"/>
    </location>
</feature>
<evidence type="ECO:0000256" key="1">
    <source>
        <dbReference type="SAM" id="MobiDB-lite"/>
    </source>
</evidence>
<name>A0A2I2GP27_9EURO</name>
<feature type="compositionally biased region" description="Basic residues" evidence="1">
    <location>
        <begin position="580"/>
        <end position="599"/>
    </location>
</feature>
<feature type="region of interest" description="Disordered" evidence="1">
    <location>
        <begin position="741"/>
        <end position="969"/>
    </location>
</feature>
<protein>
    <recommendedName>
        <fullName evidence="4">GPI-anchored cell surface glycoprotein</fullName>
    </recommendedName>
</protein>
<feature type="compositionally biased region" description="Basic and acidic residues" evidence="1">
    <location>
        <begin position="943"/>
        <end position="952"/>
    </location>
</feature>
<feature type="compositionally biased region" description="Polar residues" evidence="1">
    <location>
        <begin position="43"/>
        <end position="69"/>
    </location>
</feature>
<accession>A0A2I2GP27</accession>
<keyword evidence="3" id="KW-1185">Reference proteome</keyword>
<feature type="region of interest" description="Disordered" evidence="1">
    <location>
        <begin position="580"/>
        <end position="646"/>
    </location>
</feature>
<dbReference type="OrthoDB" id="4505596at2759"/>
<feature type="compositionally biased region" description="Polar residues" evidence="1">
    <location>
        <begin position="438"/>
        <end position="450"/>
    </location>
</feature>
<feature type="compositionally biased region" description="Basic residues" evidence="1">
    <location>
        <begin position="108"/>
        <end position="117"/>
    </location>
</feature>
<sequence length="969" mass="104237">MAIDWRLTHLQDLSTNTQKSSRNQTPQPDKLSGEAQADKSTDTQRSNQNRNSQSDKLSSEAQTSQTTLHSFLLKNPQDRRKSLASQADLTDSNKSDSNTSTHDSSLSGKRKTRRSMPAKKNGTVNQDSKPQRTAASSRASTPQSTRPDPMPGTPLAGSESTPTASSVAKLGKDKPVTPGPSRGFTPINSTRRTRKSVADQASQMHDPSTAVGDAMEIDSNSSAIGSSVRNSSRASRRPMSNTITLNVGRKALESVLPAALDTTGSSYDHEIAESVEATPLHVYEEDFGDDYHFDYTSEMYGHNFGLDGQVDGPTSPTSFATSTSAGARTSGRARKPTMRAMESMESERRFQRKRTRTPAAKEEPASTGNGIDVADANAKPTDANSDQADTHQSKKRKKKHPTDDESGPAVVPAHPTPAPSARAQSVASPSAPTLPPSVRSQSTPAPTQSAFARPASTASPIHPALIPPVPAALAHATYNPAPYAPVSLTGLSTERADVFMRLISVTDHVLIANADAEEADDDKFLAGLRRAFEQAHDINPSPETPGNNAPEQKSGETLPCEDKAEAENLAKKAALKAKLARARAGKAKSRKAKARKSKLAKASSTKPKEDALADGARAKGGEDKKGGKSRHPQSQSSGLRTDKDGWVYTGDTNEFGEEVVVVSTGYHWYRPNNTYGDGGLPQPPVRLKSDEQAQRDRIFGFPPRMGERNLPRAFSAPFSVENIDEEKAKIRAREEARLRHIPVDRHMSTSEIRGLIQEHDSAGAPNPPTNEKATRSSRKRRHVEGFGVPAESPQRRSRVRGGNSEVEVGPGRPEPAAPSAPARPNLILKMPRPAAHDAKDTKKRPSEEASGQPGKAKRQKAHQEASGGEGQGQPTEPTRLTLSFKKKQPTLKLRQPATPKQSNTSEGVAEDAATPENPPPASPGQGSSSRPRRRAAAALMAEFENHAQERARRANARKKRVEGSPEEAQ</sequence>
<feature type="compositionally biased region" description="Basic and acidic residues" evidence="1">
    <location>
        <begin position="834"/>
        <end position="847"/>
    </location>
</feature>
<feature type="compositionally biased region" description="Polar residues" evidence="1">
    <location>
        <begin position="122"/>
        <end position="146"/>
    </location>
</feature>
<dbReference type="STRING" id="1392250.A0A2I2GP27"/>
<dbReference type="RefSeq" id="XP_024709932.1">
    <property type="nucleotide sequence ID" value="XM_024847349.1"/>
</dbReference>
<evidence type="ECO:0008006" key="4">
    <source>
        <dbReference type="Google" id="ProtNLM"/>
    </source>
</evidence>
<feature type="compositionally biased region" description="Basic and acidic residues" evidence="1">
    <location>
        <begin position="606"/>
        <end position="626"/>
    </location>
</feature>
<gene>
    <name evidence="2" type="ORF">P170DRAFT_421304</name>
</gene>
<dbReference type="AlphaFoldDB" id="A0A2I2GP27"/>
<feature type="compositionally biased region" description="Polar residues" evidence="1">
    <location>
        <begin position="872"/>
        <end position="881"/>
    </location>
</feature>
<reference evidence="2 3" key="1">
    <citation type="submission" date="2016-12" db="EMBL/GenBank/DDBJ databases">
        <title>The genomes of Aspergillus section Nigri reveals drivers in fungal speciation.</title>
        <authorList>
            <consortium name="DOE Joint Genome Institute"/>
            <person name="Vesth T.C."/>
            <person name="Nybo J."/>
            <person name="Theobald S."/>
            <person name="Brandl J."/>
            <person name="Frisvad J.C."/>
            <person name="Nielsen K.F."/>
            <person name="Lyhne E.K."/>
            <person name="Kogle M.E."/>
            <person name="Kuo A."/>
            <person name="Riley R."/>
            <person name="Clum A."/>
            <person name="Nolan M."/>
            <person name="Lipzen A."/>
            <person name="Salamov A."/>
            <person name="Henrissat B."/>
            <person name="Wiebenga A."/>
            <person name="De Vries R.P."/>
            <person name="Grigoriev I.V."/>
            <person name="Mortensen U.H."/>
            <person name="Andersen M.R."/>
            <person name="Baker S.E."/>
        </authorList>
    </citation>
    <scope>NUCLEOTIDE SEQUENCE [LARGE SCALE GENOMIC DNA]</scope>
    <source>
        <strain evidence="2 3">IBT 23096</strain>
    </source>
</reference>
<feature type="region of interest" description="Disordered" evidence="1">
    <location>
        <begin position="1"/>
        <end position="241"/>
    </location>
</feature>
<feature type="compositionally biased region" description="Polar residues" evidence="1">
    <location>
        <begin position="422"/>
        <end position="431"/>
    </location>
</feature>